<protein>
    <recommendedName>
        <fullName evidence="1">Serine aminopeptidase S33 domain-containing protein</fullName>
    </recommendedName>
</protein>
<dbReference type="Gene3D" id="3.40.50.1820">
    <property type="entry name" value="alpha/beta hydrolase"/>
    <property type="match status" value="1"/>
</dbReference>
<comment type="caution">
    <text evidence="2">The sequence shown here is derived from an EMBL/GenBank/DDBJ whole genome shotgun (WGS) entry which is preliminary data.</text>
</comment>
<reference evidence="3" key="1">
    <citation type="journal article" date="2017" name="Proc. Natl. Acad. Sci. U.S.A.">
        <title>Simulation of Deepwater Horizon oil plume reveals substrate specialization within a complex community of hydrocarbon degraders.</title>
        <authorList>
            <person name="Hu P."/>
            <person name="Dubinsky E.A."/>
            <person name="Probst A.J."/>
            <person name="Wang J."/>
            <person name="Sieber C.M.K."/>
            <person name="Tom L.M."/>
            <person name="Gardinali P."/>
            <person name="Banfield J.F."/>
            <person name="Atlas R.M."/>
            <person name="Andersen G.L."/>
        </authorList>
    </citation>
    <scope>NUCLEOTIDE SEQUENCE [LARGE SCALE GENOMIC DNA]</scope>
</reference>
<accession>A0A1Y5HUN5</accession>
<organism evidence="2 3">
    <name type="scientific">Oleispira antarctica</name>
    <dbReference type="NCBI Taxonomy" id="188908"/>
    <lineage>
        <taxon>Bacteria</taxon>
        <taxon>Pseudomonadati</taxon>
        <taxon>Pseudomonadota</taxon>
        <taxon>Gammaproteobacteria</taxon>
        <taxon>Oceanospirillales</taxon>
        <taxon>Oceanospirillaceae</taxon>
        <taxon>Oleispira</taxon>
    </lineage>
</organism>
<dbReference type="InterPro" id="IPR017208">
    <property type="entry name" value="UCP037442_abhydr"/>
</dbReference>
<dbReference type="InterPro" id="IPR029058">
    <property type="entry name" value="AB_hydrolase_fold"/>
</dbReference>
<dbReference type="SUPFAM" id="SSF53474">
    <property type="entry name" value="alpha/beta-Hydrolases"/>
    <property type="match status" value="1"/>
</dbReference>
<evidence type="ECO:0000313" key="3">
    <source>
        <dbReference type="Proteomes" id="UP000227088"/>
    </source>
</evidence>
<sequence>MNIEDLTITTSDGYQVAASLFIPQDKPKTTVIINSATGVLRQYYNAFARFLAEQGLQVISYDYRGIGGSKTNSTTDKALSMINWGREDYSAIVDWVEVQFPEHKILGVGHSIGGQLLGLLPNNHRISAYLNVASQHAYWRNWRGKFKAQSFIFFHALLPIFGFAAKQFPKWVLGSESLPKQATKDWSRFGRKAFYSDIDGKVLSENYFNYQGRIRFLAIADDHAFAPPSAVKSLKENVYKNADSDLILIEPKHYGMKRIDHFGFFKKTMNPQAWDECAVWLNQQSCA</sequence>
<dbReference type="Pfam" id="PF12146">
    <property type="entry name" value="Hydrolase_4"/>
    <property type="match status" value="1"/>
</dbReference>
<feature type="domain" description="Serine aminopeptidase S33" evidence="1">
    <location>
        <begin position="26"/>
        <end position="121"/>
    </location>
</feature>
<dbReference type="AlphaFoldDB" id="A0A1Y5HUN5"/>
<evidence type="ECO:0000259" key="1">
    <source>
        <dbReference type="Pfam" id="PF12146"/>
    </source>
</evidence>
<dbReference type="Proteomes" id="UP000227088">
    <property type="component" value="Unassembled WGS sequence"/>
</dbReference>
<dbReference type="InterPro" id="IPR022742">
    <property type="entry name" value="Hydrolase_4"/>
</dbReference>
<dbReference type="PIRSF" id="PIRSF037442">
    <property type="entry name" value="UCP037442_abhydr"/>
    <property type="match status" value="1"/>
</dbReference>
<dbReference type="EMBL" id="MABE01000416">
    <property type="protein sequence ID" value="OUS40187.1"/>
    <property type="molecule type" value="Genomic_DNA"/>
</dbReference>
<name>A0A1Y5HUN5_OLEAN</name>
<evidence type="ECO:0000313" key="2">
    <source>
        <dbReference type="EMBL" id="OUS40187.1"/>
    </source>
</evidence>
<gene>
    <name evidence="2" type="ORF">A9R00_07310</name>
</gene>
<proteinExistence type="predicted"/>